<evidence type="ECO:0000313" key="1">
    <source>
        <dbReference type="EMBL" id="GAH71077.1"/>
    </source>
</evidence>
<sequence length="50" mass="5531">QIIESQGRKLAFVSNGDQVIPYETNIGIQISSMPKEVPDWLISGQGKNPF</sequence>
<name>X1HNN3_9ZZZZ</name>
<protein>
    <submittedName>
        <fullName evidence="1">Uncharacterized protein</fullName>
    </submittedName>
</protein>
<feature type="non-terminal residue" evidence="1">
    <location>
        <position position="1"/>
    </location>
</feature>
<accession>X1HNN3</accession>
<dbReference type="AlphaFoldDB" id="X1HNN3"/>
<gene>
    <name evidence="1" type="ORF">S03H2_45447</name>
</gene>
<proteinExistence type="predicted"/>
<reference evidence="1" key="1">
    <citation type="journal article" date="2014" name="Front. Microbiol.">
        <title>High frequency of phylogenetically diverse reductive dehalogenase-homologous genes in deep subseafloor sedimentary metagenomes.</title>
        <authorList>
            <person name="Kawai M."/>
            <person name="Futagami T."/>
            <person name="Toyoda A."/>
            <person name="Takaki Y."/>
            <person name="Nishi S."/>
            <person name="Hori S."/>
            <person name="Arai W."/>
            <person name="Tsubouchi T."/>
            <person name="Morono Y."/>
            <person name="Uchiyama I."/>
            <person name="Ito T."/>
            <person name="Fujiyama A."/>
            <person name="Inagaki F."/>
            <person name="Takami H."/>
        </authorList>
    </citation>
    <scope>NUCLEOTIDE SEQUENCE</scope>
    <source>
        <strain evidence="1">Expedition CK06-06</strain>
    </source>
</reference>
<organism evidence="1">
    <name type="scientific">marine sediment metagenome</name>
    <dbReference type="NCBI Taxonomy" id="412755"/>
    <lineage>
        <taxon>unclassified sequences</taxon>
        <taxon>metagenomes</taxon>
        <taxon>ecological metagenomes</taxon>
    </lineage>
</organism>
<comment type="caution">
    <text evidence="1">The sequence shown here is derived from an EMBL/GenBank/DDBJ whole genome shotgun (WGS) entry which is preliminary data.</text>
</comment>
<dbReference type="EMBL" id="BARU01028475">
    <property type="protein sequence ID" value="GAH71077.1"/>
    <property type="molecule type" value="Genomic_DNA"/>
</dbReference>